<sequence>MLDGLVPFIFTFFKDVHYLEVLAGCMTRLTRLLPEDTVSTALARAFSDTTERTDRAVLQIAESSFTSCPAQSVDPVDLGLRQLYAYAMRHYPQMPKSPKPSTRREIMMRPTTHADPTVLREFAELAERLGFESPEIADLKQYPTLIKCKEQVSSRVASDD</sequence>
<evidence type="ECO:0000313" key="1">
    <source>
        <dbReference type="EMBL" id="KAF6229360.1"/>
    </source>
</evidence>
<organism evidence="1 2">
    <name type="scientific">Letharia lupina</name>
    <dbReference type="NCBI Taxonomy" id="560253"/>
    <lineage>
        <taxon>Eukaryota</taxon>
        <taxon>Fungi</taxon>
        <taxon>Dikarya</taxon>
        <taxon>Ascomycota</taxon>
        <taxon>Pezizomycotina</taxon>
        <taxon>Lecanoromycetes</taxon>
        <taxon>OSLEUM clade</taxon>
        <taxon>Lecanoromycetidae</taxon>
        <taxon>Lecanorales</taxon>
        <taxon>Lecanorineae</taxon>
        <taxon>Parmeliaceae</taxon>
        <taxon>Letharia</taxon>
    </lineage>
</organism>
<dbReference type="GeneID" id="59335875"/>
<evidence type="ECO:0000313" key="2">
    <source>
        <dbReference type="Proteomes" id="UP000593566"/>
    </source>
</evidence>
<dbReference type="RefSeq" id="XP_037157002.1">
    <property type="nucleotide sequence ID" value="XM_037298367.1"/>
</dbReference>
<dbReference type="EMBL" id="JACCJB010000003">
    <property type="protein sequence ID" value="KAF6229360.1"/>
    <property type="molecule type" value="Genomic_DNA"/>
</dbReference>
<comment type="caution">
    <text evidence="1">The sequence shown here is derived from an EMBL/GenBank/DDBJ whole genome shotgun (WGS) entry which is preliminary data.</text>
</comment>
<dbReference type="Pfam" id="PF12520">
    <property type="entry name" value="DUF3723"/>
    <property type="match status" value="1"/>
</dbReference>
<name>A0A8H6FIU7_9LECA</name>
<dbReference type="InterPro" id="IPR022198">
    <property type="entry name" value="DUF3723"/>
</dbReference>
<reference evidence="1 2" key="1">
    <citation type="journal article" date="2020" name="Genomics">
        <title>Complete, high-quality genomes from long-read metagenomic sequencing of two wolf lichen thalli reveals enigmatic genome architecture.</title>
        <authorList>
            <person name="McKenzie S.K."/>
            <person name="Walston R.F."/>
            <person name="Allen J.L."/>
        </authorList>
    </citation>
    <scope>NUCLEOTIDE SEQUENCE [LARGE SCALE GENOMIC DNA]</scope>
    <source>
        <strain evidence="1">WasteWater1</strain>
    </source>
</reference>
<dbReference type="AlphaFoldDB" id="A0A8H6FIU7"/>
<protein>
    <submittedName>
        <fullName evidence="1">Uncharacterized protein</fullName>
    </submittedName>
</protein>
<proteinExistence type="predicted"/>
<accession>A0A8H6FIU7</accession>
<dbReference type="Proteomes" id="UP000593566">
    <property type="component" value="Unassembled WGS sequence"/>
</dbReference>
<keyword evidence="2" id="KW-1185">Reference proteome</keyword>
<gene>
    <name evidence="1" type="ORF">HO133_007476</name>
</gene>